<dbReference type="EMBL" id="DVGB01000073">
    <property type="protein sequence ID" value="HIR01783.1"/>
    <property type="molecule type" value="Genomic_DNA"/>
</dbReference>
<sequence>MRAGKKSSRRAPRPRFFLYAAIAFILGSSSVFLASSLRFDSVGATVIASAILTALSLYSLRRVSSFPQWRTCEVLSFGIFAIVFNLGLLLGGHVEFTPGEGYLGSLEQNVIRAYTPFDVLSFFGALPSLFVLFLAPYARMKVLRGTPSLEQASEGKFIAVQCPKQAFMYSDKTRTQDGEDIKKRGAAKPRPTSTASNDWPLTALSRHISARAVILCALVMFACWLPYLFVYWPGLVFPDTLNSLDQLMGYRPWNNHHPVPYTLFIGACIQIAHLVGGDSTLGCALYCLVKMGLMATCLAYLSCWTITRGGLNKTWLAVVVVLFAASPYYATFSIALWKDPAFSASIAMLTVLLGDLVLAKGRVTRLGKWWLFAFIAFALLATFTRNNGAYILAATGLCLVAWLWFDRKQRRAQQGVMRAALCILVAVALSMAANPVYTLLGIEKTEPSESLGIPLAQMARVAAVGGEMSVADAAYMDTILPLERYPEAYRPGSIDTLKWDAQFNMEALEHDFFARWASMFEKNPSTYLEAWVFQTVGYWAVNQPEVLRQKNIDQGDPLNTEEGMDRLAHLSINTSAGIDDGSIRFDLLPLEGPSVPSGLLFWLVAYLATSVVLLGKPT</sequence>
<keyword evidence="2" id="KW-1133">Transmembrane helix</keyword>
<feature type="transmembrane region" description="Helical" evidence="2">
    <location>
        <begin position="212"/>
        <end position="232"/>
    </location>
</feature>
<dbReference type="AlphaFoldDB" id="A0A9D1A2B4"/>
<feature type="transmembrane region" description="Helical" evidence="2">
    <location>
        <begin position="41"/>
        <end position="60"/>
    </location>
</feature>
<feature type="transmembrane region" description="Helical" evidence="2">
    <location>
        <begin position="16"/>
        <end position="35"/>
    </location>
</feature>
<feature type="transmembrane region" description="Helical" evidence="2">
    <location>
        <begin position="72"/>
        <end position="94"/>
    </location>
</feature>
<protein>
    <submittedName>
        <fullName evidence="3">Uncharacterized protein</fullName>
    </submittedName>
</protein>
<feature type="transmembrane region" description="Helical" evidence="2">
    <location>
        <begin position="341"/>
        <end position="359"/>
    </location>
</feature>
<evidence type="ECO:0000313" key="3">
    <source>
        <dbReference type="EMBL" id="HIR01783.1"/>
    </source>
</evidence>
<dbReference type="InterPro" id="IPR046062">
    <property type="entry name" value="DUF6020"/>
</dbReference>
<feature type="transmembrane region" description="Helical" evidence="2">
    <location>
        <begin position="283"/>
        <end position="303"/>
    </location>
</feature>
<keyword evidence="2" id="KW-0812">Transmembrane</keyword>
<feature type="transmembrane region" description="Helical" evidence="2">
    <location>
        <begin position="114"/>
        <end position="135"/>
    </location>
</feature>
<feature type="compositionally biased region" description="Basic and acidic residues" evidence="1">
    <location>
        <begin position="173"/>
        <end position="183"/>
    </location>
</feature>
<feature type="transmembrane region" description="Helical" evidence="2">
    <location>
        <begin position="417"/>
        <end position="437"/>
    </location>
</feature>
<accession>A0A9D1A2B4</accession>
<dbReference type="Proteomes" id="UP000824261">
    <property type="component" value="Unassembled WGS sequence"/>
</dbReference>
<feature type="transmembrane region" description="Helical" evidence="2">
    <location>
        <begin position="366"/>
        <end position="383"/>
    </location>
</feature>
<feature type="region of interest" description="Disordered" evidence="1">
    <location>
        <begin position="173"/>
        <end position="195"/>
    </location>
</feature>
<evidence type="ECO:0000313" key="4">
    <source>
        <dbReference type="Proteomes" id="UP000824261"/>
    </source>
</evidence>
<feature type="transmembrane region" description="Helical" evidence="2">
    <location>
        <begin position="389"/>
        <end position="405"/>
    </location>
</feature>
<keyword evidence="2" id="KW-0472">Membrane</keyword>
<evidence type="ECO:0000256" key="1">
    <source>
        <dbReference type="SAM" id="MobiDB-lite"/>
    </source>
</evidence>
<organism evidence="3 4">
    <name type="scientific">Candidatus Aveggerthella stercoripullorum</name>
    <dbReference type="NCBI Taxonomy" id="2840688"/>
    <lineage>
        <taxon>Bacteria</taxon>
        <taxon>Bacillati</taxon>
        <taxon>Actinomycetota</taxon>
        <taxon>Coriobacteriia</taxon>
        <taxon>Eggerthellales</taxon>
        <taxon>Eggerthellaceae</taxon>
        <taxon>Eggerthellaceae incertae sedis</taxon>
        <taxon>Candidatus Aveggerthella</taxon>
    </lineage>
</organism>
<proteinExistence type="predicted"/>
<gene>
    <name evidence="3" type="ORF">IAA69_05930</name>
</gene>
<evidence type="ECO:0000256" key="2">
    <source>
        <dbReference type="SAM" id="Phobius"/>
    </source>
</evidence>
<reference evidence="3" key="1">
    <citation type="submission" date="2020-10" db="EMBL/GenBank/DDBJ databases">
        <authorList>
            <person name="Gilroy R."/>
        </authorList>
    </citation>
    <scope>NUCLEOTIDE SEQUENCE</scope>
    <source>
        <strain evidence="3">ChiGjej1B1-2707</strain>
    </source>
</reference>
<feature type="transmembrane region" description="Helical" evidence="2">
    <location>
        <begin position="595"/>
        <end position="615"/>
    </location>
</feature>
<feature type="transmembrane region" description="Helical" evidence="2">
    <location>
        <begin position="315"/>
        <end position="335"/>
    </location>
</feature>
<reference evidence="3" key="2">
    <citation type="journal article" date="2021" name="PeerJ">
        <title>Extensive microbial diversity within the chicken gut microbiome revealed by metagenomics and culture.</title>
        <authorList>
            <person name="Gilroy R."/>
            <person name="Ravi A."/>
            <person name="Getino M."/>
            <person name="Pursley I."/>
            <person name="Horton D.L."/>
            <person name="Alikhan N.F."/>
            <person name="Baker D."/>
            <person name="Gharbi K."/>
            <person name="Hall N."/>
            <person name="Watson M."/>
            <person name="Adriaenssens E.M."/>
            <person name="Foster-Nyarko E."/>
            <person name="Jarju S."/>
            <person name="Secka A."/>
            <person name="Antonio M."/>
            <person name="Oren A."/>
            <person name="Chaudhuri R.R."/>
            <person name="La Ragione R."/>
            <person name="Hildebrand F."/>
            <person name="Pallen M.J."/>
        </authorList>
    </citation>
    <scope>NUCLEOTIDE SEQUENCE</scope>
    <source>
        <strain evidence="3">ChiGjej1B1-2707</strain>
    </source>
</reference>
<name>A0A9D1A2B4_9ACTN</name>
<dbReference type="Pfam" id="PF19484">
    <property type="entry name" value="DUF6020"/>
    <property type="match status" value="1"/>
</dbReference>
<comment type="caution">
    <text evidence="3">The sequence shown here is derived from an EMBL/GenBank/DDBJ whole genome shotgun (WGS) entry which is preliminary data.</text>
</comment>